<protein>
    <submittedName>
        <fullName evidence="1">Uncharacterized protein</fullName>
    </submittedName>
</protein>
<dbReference type="AlphaFoldDB" id="A0A1I6GG97"/>
<dbReference type="OrthoDB" id="7847979at2"/>
<organism evidence="1 2">
    <name type="scientific">Litoreibacter janthinus</name>
    <dbReference type="NCBI Taxonomy" id="670154"/>
    <lineage>
        <taxon>Bacteria</taxon>
        <taxon>Pseudomonadati</taxon>
        <taxon>Pseudomonadota</taxon>
        <taxon>Alphaproteobacteria</taxon>
        <taxon>Rhodobacterales</taxon>
        <taxon>Roseobacteraceae</taxon>
        <taxon>Litoreibacter</taxon>
    </lineage>
</organism>
<dbReference type="RefSeq" id="WP_090214286.1">
    <property type="nucleotide sequence ID" value="NZ_FOYO01000001.1"/>
</dbReference>
<sequence>MTVMNRYLKKHTEALVKDVGVEAACKLTGRSKATLGRYYSESDEHADRYMPLDAVAALEAAASFPHVTQALAEINGNSLEVNTGRKGNAESVNSNVVALAQRFAMLMSEYNQSIADGIITVTEAKRMLSETLELQKVLVEMKLHLEDETI</sequence>
<gene>
    <name evidence="1" type="ORF">SAMN04488002_1431</name>
</gene>
<accession>A0A1I6GG97</accession>
<evidence type="ECO:0000313" key="1">
    <source>
        <dbReference type="EMBL" id="SFR41199.1"/>
    </source>
</evidence>
<dbReference type="EMBL" id="FOYO01000001">
    <property type="protein sequence ID" value="SFR41199.1"/>
    <property type="molecule type" value="Genomic_DNA"/>
</dbReference>
<evidence type="ECO:0000313" key="2">
    <source>
        <dbReference type="Proteomes" id="UP000199658"/>
    </source>
</evidence>
<name>A0A1I6GG97_9RHOB</name>
<dbReference type="Proteomes" id="UP000199658">
    <property type="component" value="Unassembled WGS sequence"/>
</dbReference>
<keyword evidence="2" id="KW-1185">Reference proteome</keyword>
<proteinExistence type="predicted"/>
<dbReference type="STRING" id="670154.SAMN04488002_1431"/>
<reference evidence="2" key="1">
    <citation type="submission" date="2016-10" db="EMBL/GenBank/DDBJ databases">
        <authorList>
            <person name="Varghese N."/>
            <person name="Submissions S."/>
        </authorList>
    </citation>
    <scope>NUCLEOTIDE SEQUENCE [LARGE SCALE GENOMIC DNA]</scope>
    <source>
        <strain evidence="2">DSM 26921</strain>
    </source>
</reference>